<organism evidence="2 3">
    <name type="scientific">Vibrio maritimus</name>
    <dbReference type="NCBI Taxonomy" id="990268"/>
    <lineage>
        <taxon>Bacteria</taxon>
        <taxon>Pseudomonadati</taxon>
        <taxon>Pseudomonadota</taxon>
        <taxon>Gammaproteobacteria</taxon>
        <taxon>Vibrionales</taxon>
        <taxon>Vibrionaceae</taxon>
        <taxon>Vibrio</taxon>
    </lineage>
</organism>
<gene>
    <name evidence="2" type="ORF">JCM19240_1910</name>
</gene>
<dbReference type="PANTHER" id="PTHR43100:SF1">
    <property type="entry name" value="GLUTAMATE SYNTHASE [NADPH] SMALL CHAIN"/>
    <property type="match status" value="1"/>
</dbReference>
<reference evidence="2 3" key="2">
    <citation type="submission" date="2014-09" db="EMBL/GenBank/DDBJ databases">
        <authorList>
            <consortium name="NBRP consortium"/>
            <person name="Sawabe T."/>
            <person name="Meirelles P."/>
            <person name="Nakanishi M."/>
            <person name="Sayaka M."/>
            <person name="Hattori M."/>
            <person name="Ohkuma M."/>
        </authorList>
    </citation>
    <scope>NUCLEOTIDE SEQUENCE [LARGE SCALE GENOMIC DNA]</scope>
    <source>
        <strain evidence="2 3">JCM 19240</strain>
    </source>
</reference>
<dbReference type="Proteomes" id="UP000029224">
    <property type="component" value="Unassembled WGS sequence"/>
</dbReference>
<protein>
    <submittedName>
        <fullName evidence="2">Glutamate synthase [NADPH] large chain</fullName>
        <ecNumber evidence="2">1.4.1.13</ecNumber>
    </submittedName>
</protein>
<evidence type="ECO:0000259" key="1">
    <source>
        <dbReference type="Pfam" id="PF01493"/>
    </source>
</evidence>
<evidence type="ECO:0000313" key="3">
    <source>
        <dbReference type="Proteomes" id="UP000029224"/>
    </source>
</evidence>
<keyword evidence="3" id="KW-1185">Reference proteome</keyword>
<dbReference type="PANTHER" id="PTHR43100">
    <property type="entry name" value="GLUTAMATE SYNTHASE [NADPH] SMALL CHAIN"/>
    <property type="match status" value="1"/>
</dbReference>
<dbReference type="EC" id="1.4.1.13" evidence="2"/>
<accession>A0A090T970</accession>
<dbReference type="InterPro" id="IPR002489">
    <property type="entry name" value="Glu_synth_asu_C"/>
</dbReference>
<dbReference type="AlphaFoldDB" id="A0A090T970"/>
<name>A0A090T970_9VIBR</name>
<dbReference type="Gene3D" id="2.160.20.60">
    <property type="entry name" value="Glutamate synthase, alpha subunit, C-terminal domain"/>
    <property type="match status" value="1"/>
</dbReference>
<feature type="domain" description="Glutamate synthase alpha subunit C-terminal" evidence="1">
    <location>
        <begin position="1"/>
        <end position="49"/>
    </location>
</feature>
<reference evidence="2 3" key="1">
    <citation type="submission" date="2014-09" db="EMBL/GenBank/DDBJ databases">
        <title>Vibrio maritimus JCM 19240. (C210) whole genome shotgun sequence.</title>
        <authorList>
            <person name="Sawabe T."/>
            <person name="Meirelles P."/>
            <person name="Nakanishi M."/>
            <person name="Sayaka M."/>
            <person name="Hattori M."/>
            <person name="Ohkuma M."/>
        </authorList>
    </citation>
    <scope>NUCLEOTIDE SEQUENCE [LARGE SCALE GENOMIC DNA]</scope>
    <source>
        <strain evidence="2 3">JCM 19240</strain>
    </source>
</reference>
<dbReference type="EMBL" id="BBMT01000010">
    <property type="protein sequence ID" value="GAL36466.1"/>
    <property type="molecule type" value="Genomic_DNA"/>
</dbReference>
<comment type="caution">
    <text evidence="2">The sequence shown here is derived from an EMBL/GenBank/DDBJ whole genome shotgun (WGS) entry which is preliminary data.</text>
</comment>
<dbReference type="SUPFAM" id="SSF69336">
    <property type="entry name" value="Alpha subunit of glutamate synthase, C-terminal domain"/>
    <property type="match status" value="1"/>
</dbReference>
<dbReference type="InterPro" id="IPR051394">
    <property type="entry name" value="Glutamate_Synthase"/>
</dbReference>
<dbReference type="Pfam" id="PF01493">
    <property type="entry name" value="GXGXG"/>
    <property type="match status" value="1"/>
</dbReference>
<dbReference type="InterPro" id="IPR036485">
    <property type="entry name" value="Glu_synth_asu_C_sf"/>
</dbReference>
<proteinExistence type="predicted"/>
<evidence type="ECO:0000313" key="2">
    <source>
        <dbReference type="EMBL" id="GAL36466.1"/>
    </source>
</evidence>
<dbReference type="GO" id="GO:0004355">
    <property type="term" value="F:glutamate synthase (NADPH) activity"/>
    <property type="evidence" value="ECO:0007669"/>
    <property type="project" value="UniProtKB-EC"/>
</dbReference>
<keyword evidence="2" id="KW-0560">Oxidoreductase</keyword>
<sequence>MTGGIVAILGATGVNFGAGMTGGFAYVMDSNDDFEGRVNTESVEAISLSDLYIHQEHLRGLIAEHLEETGSVHAENILANFDEWIPKFYLVKPKAADLRTLLGHQSRSAAELRVQAQ</sequence>